<name>S6AC19_SULDS</name>
<dbReference type="AlphaFoldDB" id="S6AC19"/>
<evidence type="ECO:0000313" key="1">
    <source>
        <dbReference type="EMBL" id="BAN35203.1"/>
    </source>
</evidence>
<protein>
    <submittedName>
        <fullName evidence="1">Uncharacterized protein</fullName>
    </submittedName>
</protein>
<dbReference type="STRING" id="1163617.SCD_n01377"/>
<dbReference type="EMBL" id="AP013066">
    <property type="protein sequence ID" value="BAN35203.1"/>
    <property type="molecule type" value="Genomic_DNA"/>
</dbReference>
<gene>
    <name evidence="1" type="ORF">SCD_n01377</name>
</gene>
<organism evidence="1 2">
    <name type="scientific">Sulfuricella denitrificans (strain DSM 22764 / NBRC 105220 / skB26)</name>
    <dbReference type="NCBI Taxonomy" id="1163617"/>
    <lineage>
        <taxon>Bacteria</taxon>
        <taxon>Pseudomonadati</taxon>
        <taxon>Pseudomonadota</taxon>
        <taxon>Betaproteobacteria</taxon>
        <taxon>Nitrosomonadales</taxon>
        <taxon>Sulfuricellaceae</taxon>
        <taxon>Sulfuricella</taxon>
    </lineage>
</organism>
<proteinExistence type="predicted"/>
<dbReference type="Proteomes" id="UP000015559">
    <property type="component" value="Chromosome"/>
</dbReference>
<dbReference type="KEGG" id="sdr:SCD_n01377"/>
<sequence>MNSEIQNVFGSPGRLVADCPFKNNSDADPVDLIPQYVWLACIGWEGLHEKQAA</sequence>
<keyword evidence="2" id="KW-1185">Reference proteome</keyword>
<accession>S6AC19</accession>
<dbReference type="RefSeq" id="WP_009205843.1">
    <property type="nucleotide sequence ID" value="NC_022357.1"/>
</dbReference>
<reference evidence="1 2" key="1">
    <citation type="journal article" date="2012" name="Appl. Environ. Microbiol.">
        <title>Draft genome sequence of a psychrotolerant sulfur-oxidizing bacterium, Sulfuricella denitrificans skB26, and proteomic insights into cold adaptation.</title>
        <authorList>
            <person name="Watanabe T."/>
            <person name="Kojima H."/>
            <person name="Fukui M."/>
        </authorList>
    </citation>
    <scope>NUCLEOTIDE SEQUENCE [LARGE SCALE GENOMIC DNA]</scope>
    <source>
        <strain evidence="2">skB26</strain>
    </source>
</reference>
<evidence type="ECO:0000313" key="2">
    <source>
        <dbReference type="Proteomes" id="UP000015559"/>
    </source>
</evidence>
<dbReference type="HOGENOM" id="CLU_3066952_0_0_4"/>